<reference evidence="2 3" key="1">
    <citation type="submission" date="2014-07" db="EMBL/GenBank/DDBJ databases">
        <authorList>
            <person name="McCorrison J."/>
            <person name="Sanka R."/>
            <person name="Torralba M."/>
            <person name="Gillis M."/>
            <person name="Haft D.H."/>
            <person name="Methe B."/>
            <person name="Sutton G."/>
            <person name="Nelson K.E."/>
        </authorList>
    </citation>
    <scope>NUCLEOTIDE SEQUENCE [LARGE SCALE GENOMIC DNA]</scope>
    <source>
        <strain evidence="2 3">S9-PR14</strain>
    </source>
</reference>
<organism evidence="2 3">
    <name type="scientific">Hoylesella timonensis S9-PR14</name>
    <dbReference type="NCBI Taxonomy" id="1401062"/>
    <lineage>
        <taxon>Bacteria</taxon>
        <taxon>Pseudomonadati</taxon>
        <taxon>Bacteroidota</taxon>
        <taxon>Bacteroidia</taxon>
        <taxon>Bacteroidales</taxon>
        <taxon>Prevotellaceae</taxon>
        <taxon>Hoylesella</taxon>
    </lineage>
</organism>
<dbReference type="OrthoDB" id="713122at2"/>
<sequence length="389" mass="43625">MKFYRNLCLVAVCSLLVSCFKEEPLNAECDILAVRVADNQLQEMFFNEAERQIDVLSGDSIINFKVRRKADLKAIAPLFKITEGATIQPANGSTHDFSKGSVTYTVTSEDKQWSRRYKVSFVPTSQTVKDTIHFDFEHFRIEPLDKKFYLWYDFDENGKETDYWATGNIAFSIAAGDKPADEYPSVPVSEGGHHGAYVRLTTCSTGPLGAMFGKPTAAGNMFFGKFDAGQSLVDPNKATQFGIPFDKKPIKFTGWYKYQPGKNFQNQQQKILKDRTDQAAIYAVLYRNTVAEGDGEGKSKKIVLDGNNILTSEHIVAIAQMENIKTTSEWTPFDISFQYHQPIDENIVENRGYSLAIVFSSSRDGAKFEGAIGSELCIDDIRIICTSEE</sequence>
<dbReference type="GO" id="GO:0016798">
    <property type="term" value="F:hydrolase activity, acting on glycosyl bonds"/>
    <property type="evidence" value="ECO:0007669"/>
    <property type="project" value="UniProtKB-KW"/>
</dbReference>
<dbReference type="RefSeq" id="WP_036927728.1">
    <property type="nucleotide sequence ID" value="NZ_JRPQ01000101.1"/>
</dbReference>
<gene>
    <name evidence="2" type="ORF">HMPREF9304_07380</name>
</gene>
<dbReference type="Gene3D" id="2.60.40.2340">
    <property type="match status" value="1"/>
</dbReference>
<proteinExistence type="predicted"/>
<dbReference type="Gene3D" id="2.60.120.890">
    <property type="entry name" value="BT2081, beta-jelly-roll domain"/>
    <property type="match status" value="1"/>
</dbReference>
<dbReference type="GO" id="GO:0045493">
    <property type="term" value="P:xylan catabolic process"/>
    <property type="evidence" value="ECO:0007669"/>
    <property type="project" value="UniProtKB-KW"/>
</dbReference>
<evidence type="ECO:0000313" key="3">
    <source>
        <dbReference type="Proteomes" id="UP000029723"/>
    </source>
</evidence>
<accession>A0A098YQC2</accession>
<evidence type="ECO:0000259" key="1">
    <source>
        <dbReference type="Pfam" id="PF13201"/>
    </source>
</evidence>
<dbReference type="Proteomes" id="UP000029723">
    <property type="component" value="Unassembled WGS sequence"/>
</dbReference>
<dbReference type="AlphaFoldDB" id="A0A098YQC2"/>
<keyword evidence="2" id="KW-0624">Polysaccharide degradation</keyword>
<comment type="caution">
    <text evidence="2">The sequence shown here is derived from an EMBL/GenBank/DDBJ whole genome shotgun (WGS) entry which is preliminary data.</text>
</comment>
<dbReference type="EMBL" id="JRPQ01000101">
    <property type="protein sequence ID" value="KGI21945.1"/>
    <property type="molecule type" value="Genomic_DNA"/>
</dbReference>
<name>A0A098YQC2_9BACT</name>
<evidence type="ECO:0000313" key="2">
    <source>
        <dbReference type="EMBL" id="KGI21945.1"/>
    </source>
</evidence>
<feature type="domain" description="Putative carbohydrate metabolism" evidence="1">
    <location>
        <begin position="135"/>
        <end position="384"/>
    </location>
</feature>
<dbReference type="PROSITE" id="PS51257">
    <property type="entry name" value="PROKAR_LIPOPROTEIN"/>
    <property type="match status" value="1"/>
</dbReference>
<keyword evidence="2" id="KW-0119">Carbohydrate metabolism</keyword>
<keyword evidence="2" id="KW-0858">Xylan degradation</keyword>
<dbReference type="Pfam" id="PF13201">
    <property type="entry name" value="PCMD"/>
    <property type="match status" value="1"/>
</dbReference>
<keyword evidence="2" id="KW-0378">Hydrolase</keyword>
<protein>
    <submittedName>
        <fullName evidence="2">Glycoside hydrolase xylanase</fullName>
    </submittedName>
</protein>
<keyword evidence="2" id="KW-0326">Glycosidase</keyword>
<dbReference type="InterPro" id="IPR038653">
    <property type="entry name" value="Put_CMD_sf"/>
</dbReference>
<dbReference type="InterPro" id="IPR025112">
    <property type="entry name" value="PCMD"/>
</dbReference>